<dbReference type="Pfam" id="PF20721">
    <property type="entry name" value="C19orf12"/>
    <property type="match status" value="1"/>
</dbReference>
<accession>A0A9W7X6X4</accession>
<comment type="caution">
    <text evidence="2">The sequence shown here is derived from an EMBL/GenBank/DDBJ whole genome shotgun (WGS) entry which is preliminary data.</text>
</comment>
<comment type="similarity">
    <text evidence="1">Belongs to the C19orf12 family.</text>
</comment>
<protein>
    <submittedName>
        <fullName evidence="2">Uncharacterized protein</fullName>
    </submittedName>
</protein>
<sequence>MNSYMEDVVKLCCEISAEKKIKAACKSCAKGAAAAGGGAFVGGLLGGPVGIAVGSALGGALGAWMTSGQFKPLPEILMELAPAQKEKLYSDVMAVLGTLKWTNPAQLISQVMGNGVLKDQVFAAIVSYATKELKADVKYD</sequence>
<dbReference type="PANTHER" id="PTHR31493:SF1">
    <property type="entry name" value="PROTEIN C19ORF12"/>
    <property type="match status" value="1"/>
</dbReference>
<gene>
    <name evidence="2" type="ORF">IRJ41_024112</name>
</gene>
<dbReference type="OrthoDB" id="5976774at2759"/>
<keyword evidence="3" id="KW-1185">Reference proteome</keyword>
<organism evidence="2 3">
    <name type="scientific">Triplophysa rosa</name>
    <name type="common">Cave loach</name>
    <dbReference type="NCBI Taxonomy" id="992332"/>
    <lineage>
        <taxon>Eukaryota</taxon>
        <taxon>Metazoa</taxon>
        <taxon>Chordata</taxon>
        <taxon>Craniata</taxon>
        <taxon>Vertebrata</taxon>
        <taxon>Euteleostomi</taxon>
        <taxon>Actinopterygii</taxon>
        <taxon>Neopterygii</taxon>
        <taxon>Teleostei</taxon>
        <taxon>Ostariophysi</taxon>
        <taxon>Cypriniformes</taxon>
        <taxon>Nemacheilidae</taxon>
        <taxon>Triplophysa</taxon>
    </lineage>
</organism>
<dbReference type="AlphaFoldDB" id="A0A9W7X6X4"/>
<dbReference type="InterPro" id="IPR033369">
    <property type="entry name" value="C19orf12"/>
</dbReference>
<evidence type="ECO:0000313" key="3">
    <source>
        <dbReference type="Proteomes" id="UP001059041"/>
    </source>
</evidence>
<name>A0A9W7X6X4_TRIRA</name>
<dbReference type="Proteomes" id="UP001059041">
    <property type="component" value="Linkage Group LG1"/>
</dbReference>
<dbReference type="EMBL" id="JAFHDT010000001">
    <property type="protein sequence ID" value="KAI7814849.1"/>
    <property type="molecule type" value="Genomic_DNA"/>
</dbReference>
<dbReference type="PANTHER" id="PTHR31493">
    <property type="entry name" value="NAZO FAMILY MEMBER"/>
    <property type="match status" value="1"/>
</dbReference>
<reference evidence="2" key="1">
    <citation type="submission" date="2021-02" db="EMBL/GenBank/DDBJ databases">
        <title>Comparative genomics reveals that relaxation of natural selection precedes convergent phenotypic evolution of cavefish.</title>
        <authorList>
            <person name="Peng Z."/>
        </authorList>
    </citation>
    <scope>NUCLEOTIDE SEQUENCE</scope>
    <source>
        <tissue evidence="2">Muscle</tissue>
    </source>
</reference>
<evidence type="ECO:0000313" key="2">
    <source>
        <dbReference type="EMBL" id="KAI7814849.1"/>
    </source>
</evidence>
<proteinExistence type="inferred from homology"/>
<evidence type="ECO:0000256" key="1">
    <source>
        <dbReference type="ARBA" id="ARBA00029457"/>
    </source>
</evidence>